<reference evidence="1 2" key="1">
    <citation type="submission" date="2017-10" db="EMBL/GenBank/DDBJ databases">
        <title>Draft genome of actinobacteria isolated from guarana (Paullinia cupana (Mart.) Ducke.</title>
        <authorList>
            <person name="Siqueira K.A."/>
            <person name="Liotti R.G."/>
            <person name="Mendes T.A."/>
            <person name="Soares M.A."/>
        </authorList>
    </citation>
    <scope>NUCLEOTIDE SEQUENCE [LARGE SCALE GENOMIC DNA]</scope>
    <source>
        <strain evidence="1 2">199</strain>
    </source>
</reference>
<accession>A0A3R8QHG2</accession>
<dbReference type="RefSeq" id="WP_125210002.1">
    <property type="nucleotide sequence ID" value="NZ_PDER01000010.1"/>
</dbReference>
<evidence type="ECO:0000313" key="1">
    <source>
        <dbReference type="EMBL" id="RRQ86093.1"/>
    </source>
</evidence>
<keyword evidence="2" id="KW-1185">Reference proteome</keyword>
<dbReference type="EMBL" id="PDES01000006">
    <property type="protein sequence ID" value="RRQ86093.1"/>
    <property type="molecule type" value="Genomic_DNA"/>
</dbReference>
<dbReference type="Proteomes" id="UP000276379">
    <property type="component" value="Unassembled WGS sequence"/>
</dbReference>
<gene>
    <name evidence="1" type="ORF">CQW44_14200</name>
</gene>
<sequence>MQHDVLGIYLNDHLAGATLGAGLARHLAHRHRRGARASLLERMADEIAQDRRALLAIMDELGVPAHRYKVIAGWTAERLRRLKPNGVLRRHSGLDTVMELETLRLGIEGKSLLWLTLLALAPQRTELDGAQLHDLLDRARNQLDAVEDLRRTAAAAVFHPGAPGVRRV</sequence>
<evidence type="ECO:0000313" key="2">
    <source>
        <dbReference type="Proteomes" id="UP000276379"/>
    </source>
</evidence>
<name>A0A3R8QHG2_9ACTN</name>
<dbReference type="AlphaFoldDB" id="A0A3R8QHG2"/>
<proteinExistence type="predicted"/>
<comment type="caution">
    <text evidence="1">The sequence shown here is derived from an EMBL/GenBank/DDBJ whole genome shotgun (WGS) entry which is preliminary data.</text>
</comment>
<organism evidence="1 2">
    <name type="scientific">Streptomyces griseofuscus</name>
    <dbReference type="NCBI Taxonomy" id="146922"/>
    <lineage>
        <taxon>Bacteria</taxon>
        <taxon>Bacillati</taxon>
        <taxon>Actinomycetota</taxon>
        <taxon>Actinomycetes</taxon>
        <taxon>Kitasatosporales</taxon>
        <taxon>Streptomycetaceae</taxon>
        <taxon>Streptomyces</taxon>
    </lineage>
</organism>
<protein>
    <submittedName>
        <fullName evidence="1">Uncharacterized protein</fullName>
    </submittedName>
</protein>